<accession>A0A940S559</accession>
<dbReference type="RefSeq" id="WP_209374793.1">
    <property type="nucleotide sequence ID" value="NZ_JAGIZA010000008.1"/>
</dbReference>
<evidence type="ECO:0000313" key="1">
    <source>
        <dbReference type="EMBL" id="MBP0494051.1"/>
    </source>
</evidence>
<proteinExistence type="predicted"/>
<name>A0A940S559_9PROT</name>
<sequence>MTNDPLQIFNSMAQAIVSSAAETQLGSTVLVTTEPKDVLDLEIDDTSSPQTVRGHFAVLVDGGPGALTATLAPSDEAGHYDFQLVVRAEGAEEETVFTATVEDTVGLAETYRALLATKADEQNDLA</sequence>
<comment type="caution">
    <text evidence="1">The sequence shown here is derived from an EMBL/GenBank/DDBJ whole genome shotgun (WGS) entry which is preliminary data.</text>
</comment>
<dbReference type="EMBL" id="JAGIZA010000008">
    <property type="protein sequence ID" value="MBP0494051.1"/>
    <property type="molecule type" value="Genomic_DNA"/>
</dbReference>
<dbReference type="Proteomes" id="UP000677537">
    <property type="component" value="Unassembled WGS sequence"/>
</dbReference>
<reference evidence="1" key="1">
    <citation type="submission" date="2021-03" db="EMBL/GenBank/DDBJ databases">
        <authorList>
            <person name="So Y."/>
        </authorList>
    </citation>
    <scope>NUCLEOTIDE SEQUENCE</scope>
    <source>
        <strain evidence="1">SG15</strain>
    </source>
</reference>
<gene>
    <name evidence="1" type="ORF">J5Y10_14800</name>
</gene>
<dbReference type="AlphaFoldDB" id="A0A940S559"/>
<keyword evidence="2" id="KW-1185">Reference proteome</keyword>
<evidence type="ECO:0000313" key="2">
    <source>
        <dbReference type="Proteomes" id="UP000677537"/>
    </source>
</evidence>
<organism evidence="1 2">
    <name type="scientific">Roseomonas indoligenes</name>
    <dbReference type="NCBI Taxonomy" id="2820811"/>
    <lineage>
        <taxon>Bacteria</taxon>
        <taxon>Pseudomonadati</taxon>
        <taxon>Pseudomonadota</taxon>
        <taxon>Alphaproteobacteria</taxon>
        <taxon>Acetobacterales</taxon>
        <taxon>Roseomonadaceae</taxon>
        <taxon>Roseomonas</taxon>
    </lineage>
</organism>
<protein>
    <submittedName>
        <fullName evidence="1">Uncharacterized protein</fullName>
    </submittedName>
</protein>